<dbReference type="OrthoDB" id="9802248at2"/>
<dbReference type="InterPro" id="IPR001279">
    <property type="entry name" value="Metallo-B-lactamas"/>
</dbReference>
<organism evidence="6 7">
    <name type="scientific">Cecembia lonarensis (strain CCUG 58316 / KCTC 22772 / LW9)</name>
    <dbReference type="NCBI Taxonomy" id="1225176"/>
    <lineage>
        <taxon>Bacteria</taxon>
        <taxon>Pseudomonadati</taxon>
        <taxon>Bacteroidota</taxon>
        <taxon>Cytophagia</taxon>
        <taxon>Cytophagales</taxon>
        <taxon>Cyclobacteriaceae</taxon>
        <taxon>Cecembia</taxon>
    </lineage>
</organism>
<dbReference type="InterPro" id="IPR051453">
    <property type="entry name" value="MBL_Glyoxalase_II"/>
</dbReference>
<dbReference type="Gene3D" id="3.60.15.10">
    <property type="entry name" value="Ribonuclease Z/Hydroxyacylglutathione hydrolase-like"/>
    <property type="match status" value="1"/>
</dbReference>
<comment type="caution">
    <text evidence="6">The sequence shown here is derived from an EMBL/GenBank/DDBJ whole genome shotgun (WGS) entry which is preliminary data.</text>
</comment>
<evidence type="ECO:0000259" key="5">
    <source>
        <dbReference type="SMART" id="SM00849"/>
    </source>
</evidence>
<dbReference type="GO" id="GO:0046872">
    <property type="term" value="F:metal ion binding"/>
    <property type="evidence" value="ECO:0007669"/>
    <property type="project" value="UniProtKB-KW"/>
</dbReference>
<dbReference type="CDD" id="cd06262">
    <property type="entry name" value="metallo-hydrolase-like_MBL-fold"/>
    <property type="match status" value="1"/>
</dbReference>
<name>K1KYA4_CECL9</name>
<evidence type="ECO:0000313" key="7">
    <source>
        <dbReference type="Proteomes" id="UP000004478"/>
    </source>
</evidence>
<dbReference type="PANTHER" id="PTHR46233:SF3">
    <property type="entry name" value="HYDROXYACYLGLUTATHIONE HYDROLASE GLOC"/>
    <property type="match status" value="1"/>
</dbReference>
<dbReference type="Pfam" id="PF00753">
    <property type="entry name" value="Lactamase_B"/>
    <property type="match status" value="1"/>
</dbReference>
<dbReference type="SUPFAM" id="SSF56281">
    <property type="entry name" value="Metallo-hydrolase/oxidoreductase"/>
    <property type="match status" value="1"/>
</dbReference>
<dbReference type="GO" id="GO:0016787">
    <property type="term" value="F:hydrolase activity"/>
    <property type="evidence" value="ECO:0007669"/>
    <property type="project" value="UniProtKB-KW"/>
</dbReference>
<comment type="cofactor">
    <cofactor evidence="1">
        <name>Zn(2+)</name>
        <dbReference type="ChEBI" id="CHEBI:29105"/>
    </cofactor>
</comment>
<dbReference type="AlphaFoldDB" id="K1KYA4"/>
<evidence type="ECO:0000256" key="4">
    <source>
        <dbReference type="ARBA" id="ARBA00022833"/>
    </source>
</evidence>
<proteinExistence type="predicted"/>
<dbReference type="Proteomes" id="UP000004478">
    <property type="component" value="Unassembled WGS sequence"/>
</dbReference>
<dbReference type="PANTHER" id="PTHR46233">
    <property type="entry name" value="HYDROXYACYLGLUTATHIONE HYDROLASE GLOC"/>
    <property type="match status" value="1"/>
</dbReference>
<evidence type="ECO:0000256" key="1">
    <source>
        <dbReference type="ARBA" id="ARBA00001947"/>
    </source>
</evidence>
<protein>
    <recommendedName>
        <fullName evidence="5">Metallo-beta-lactamase domain-containing protein</fullName>
    </recommendedName>
</protein>
<feature type="domain" description="Metallo-beta-lactamase" evidence="5">
    <location>
        <begin position="19"/>
        <end position="198"/>
    </location>
</feature>
<gene>
    <name evidence="6" type="ORF">B879_02218</name>
</gene>
<evidence type="ECO:0000256" key="3">
    <source>
        <dbReference type="ARBA" id="ARBA00022801"/>
    </source>
</evidence>
<keyword evidence="3" id="KW-0378">Hydrolase</keyword>
<dbReference type="RefSeq" id="WP_009185248.1">
    <property type="nucleotide sequence ID" value="NZ_AMGM01000032.1"/>
</dbReference>
<evidence type="ECO:0000313" key="6">
    <source>
        <dbReference type="EMBL" id="EKB49120.1"/>
    </source>
</evidence>
<keyword evidence="2" id="KW-0479">Metal-binding</keyword>
<keyword evidence="7" id="KW-1185">Reference proteome</keyword>
<dbReference type="SMART" id="SM00849">
    <property type="entry name" value="Lactamase_B"/>
    <property type="match status" value="1"/>
</dbReference>
<dbReference type="InterPro" id="IPR036866">
    <property type="entry name" value="RibonucZ/Hydroxyglut_hydro"/>
</dbReference>
<evidence type="ECO:0000256" key="2">
    <source>
        <dbReference type="ARBA" id="ARBA00022723"/>
    </source>
</evidence>
<sequence>MPSFHEMVSIERLPGGKFTSNCYILSDASAPGEIYLIDAGCISGLRNALDGLKSVRGVFLTHAHYDHIQDLKVLQERFPNLSIYCSEFTQKGLRSSKINLSFYHEAPIEFIPENVALVGDQDSVMIFGGEKIEVLETPGHDPGSLTFKYGKYFFTGDALIPNVPVVTKLKTGNKELAKESIRKLRDKIKEGDWICPGHLEMCVAGDVNWELYL</sequence>
<accession>K1KYA4</accession>
<dbReference type="EMBL" id="AMGM01000032">
    <property type="protein sequence ID" value="EKB49120.1"/>
    <property type="molecule type" value="Genomic_DNA"/>
</dbReference>
<reference evidence="6 7" key="1">
    <citation type="journal article" date="2012" name="J. Bacteriol.">
        <title>Draft Genome Sequence of Cecembia lonarensis Strain LW9T, Isolated from Lonar Lake, a Haloalkaline Lake in India.</title>
        <authorList>
            <person name="Shivaji S."/>
            <person name="Ara S."/>
            <person name="Singh A."/>
            <person name="Pinnaka A.K."/>
        </authorList>
    </citation>
    <scope>NUCLEOTIDE SEQUENCE [LARGE SCALE GENOMIC DNA]</scope>
    <source>
        <strain evidence="6 7">LW9</strain>
    </source>
</reference>
<keyword evidence="4" id="KW-0862">Zinc</keyword>